<evidence type="ECO:0000313" key="1">
    <source>
        <dbReference type="EMBL" id="RRT58340.1"/>
    </source>
</evidence>
<dbReference type="AlphaFoldDB" id="A0A426Z2Z1"/>
<name>A0A426Z2Z1_ENSVE</name>
<gene>
    <name evidence="1" type="ORF">B296_00046688</name>
</gene>
<dbReference type="EMBL" id="AMZH03008738">
    <property type="protein sequence ID" value="RRT58340.1"/>
    <property type="molecule type" value="Genomic_DNA"/>
</dbReference>
<protein>
    <submittedName>
        <fullName evidence="1">Uncharacterized protein</fullName>
    </submittedName>
</protein>
<sequence>MSLKRYTALTKSECSSLLKDVSDAAWYQIAPCSQIPPEELSIHDLIQGSLRPMGLNFFTAGDADMRAWGRMPLPRTALCVVTAPVMGSASWPVTGHDIGYKAPRGWLGLAGPAPYRRGIAVRLLSCINSHGRSHTCVALPFVSYT</sequence>
<comment type="caution">
    <text evidence="1">The sequence shown here is derived from an EMBL/GenBank/DDBJ whole genome shotgun (WGS) entry which is preliminary data.</text>
</comment>
<dbReference type="Proteomes" id="UP000287651">
    <property type="component" value="Unassembled WGS sequence"/>
</dbReference>
<organism evidence="1 2">
    <name type="scientific">Ensete ventricosum</name>
    <name type="common">Abyssinian banana</name>
    <name type="synonym">Musa ensete</name>
    <dbReference type="NCBI Taxonomy" id="4639"/>
    <lineage>
        <taxon>Eukaryota</taxon>
        <taxon>Viridiplantae</taxon>
        <taxon>Streptophyta</taxon>
        <taxon>Embryophyta</taxon>
        <taxon>Tracheophyta</taxon>
        <taxon>Spermatophyta</taxon>
        <taxon>Magnoliopsida</taxon>
        <taxon>Liliopsida</taxon>
        <taxon>Zingiberales</taxon>
        <taxon>Musaceae</taxon>
        <taxon>Ensete</taxon>
    </lineage>
</organism>
<accession>A0A426Z2Z1</accession>
<evidence type="ECO:0000313" key="2">
    <source>
        <dbReference type="Proteomes" id="UP000287651"/>
    </source>
</evidence>
<reference evidence="1 2" key="1">
    <citation type="journal article" date="2014" name="Agronomy (Basel)">
        <title>A Draft Genome Sequence for Ensete ventricosum, the Drought-Tolerant Tree Against Hunger.</title>
        <authorList>
            <person name="Harrison J."/>
            <person name="Moore K.A."/>
            <person name="Paszkiewicz K."/>
            <person name="Jones T."/>
            <person name="Grant M."/>
            <person name="Ambacheew D."/>
            <person name="Muzemil S."/>
            <person name="Studholme D.J."/>
        </authorList>
    </citation>
    <scope>NUCLEOTIDE SEQUENCE [LARGE SCALE GENOMIC DNA]</scope>
</reference>
<proteinExistence type="predicted"/>